<dbReference type="InterPro" id="IPR017871">
    <property type="entry name" value="ABC_transporter-like_CS"/>
</dbReference>
<keyword evidence="3" id="KW-0547">Nucleotide-binding</keyword>
<dbReference type="SMART" id="SM00382">
    <property type="entry name" value="AAA"/>
    <property type="match status" value="1"/>
</dbReference>
<comment type="caution">
    <text evidence="7">The sequence shown here is derived from an EMBL/GenBank/DDBJ whole genome shotgun (WGS) entry which is preliminary data.</text>
</comment>
<comment type="subcellular location">
    <subcellularLocation>
        <location evidence="1">Cell membrane</location>
        <topology evidence="1">Peripheral membrane protein</topology>
    </subcellularLocation>
</comment>
<dbReference type="EMBL" id="JBHTMK010000052">
    <property type="protein sequence ID" value="MFD1371713.1"/>
    <property type="molecule type" value="Genomic_DNA"/>
</dbReference>
<evidence type="ECO:0000256" key="4">
    <source>
        <dbReference type="ARBA" id="ARBA00022840"/>
    </source>
</evidence>
<dbReference type="GO" id="GO:0005524">
    <property type="term" value="F:ATP binding"/>
    <property type="evidence" value="ECO:0007669"/>
    <property type="project" value="UniProtKB-KW"/>
</dbReference>
<organism evidence="7 8">
    <name type="scientific">Actinoplanes sichuanensis</name>
    <dbReference type="NCBI Taxonomy" id="512349"/>
    <lineage>
        <taxon>Bacteria</taxon>
        <taxon>Bacillati</taxon>
        <taxon>Actinomycetota</taxon>
        <taxon>Actinomycetes</taxon>
        <taxon>Micromonosporales</taxon>
        <taxon>Micromonosporaceae</taxon>
        <taxon>Actinoplanes</taxon>
    </lineage>
</organism>
<dbReference type="Proteomes" id="UP001597183">
    <property type="component" value="Unassembled WGS sequence"/>
</dbReference>
<evidence type="ECO:0000256" key="3">
    <source>
        <dbReference type="ARBA" id="ARBA00022741"/>
    </source>
</evidence>
<evidence type="ECO:0000256" key="5">
    <source>
        <dbReference type="ARBA" id="ARBA00023251"/>
    </source>
</evidence>
<dbReference type="InterPro" id="IPR003593">
    <property type="entry name" value="AAA+_ATPase"/>
</dbReference>
<dbReference type="Gene3D" id="3.40.50.300">
    <property type="entry name" value="P-loop containing nucleotide triphosphate hydrolases"/>
    <property type="match status" value="1"/>
</dbReference>
<dbReference type="PANTHER" id="PTHR42711">
    <property type="entry name" value="ABC TRANSPORTER ATP-BINDING PROTEIN"/>
    <property type="match status" value="1"/>
</dbReference>
<dbReference type="InterPro" id="IPR027417">
    <property type="entry name" value="P-loop_NTPase"/>
</dbReference>
<evidence type="ECO:0000256" key="2">
    <source>
        <dbReference type="ARBA" id="ARBA00022448"/>
    </source>
</evidence>
<evidence type="ECO:0000259" key="6">
    <source>
        <dbReference type="PROSITE" id="PS50893"/>
    </source>
</evidence>
<sequence>MTVIEVENLAKRYGETVAVRDVSFSVEAGEIFGILGPNGAGKTTTVECISGLRTPDSGSITVLGRPAGDRSLRSVIGVQLQESELQDKITVREALELYSTFYPNPADWRALADDLGLAPKLKSRFGKLSGGQKQRLSIALALIGNPKIAILDELTTGLDPQARRETWDLISGIRDRGVTLLLVTHFMEEAERLCDRIVVIDKGSVAALDTPAGLVERTGNEQRIRFRPSTPIEDELLTVLPEVRELRRQGPRIEVVGTGNLLHAVVSVLARNGIVAAELTLDQSTLDDAFVQLTGKE</sequence>
<keyword evidence="4 7" id="KW-0067">ATP-binding</keyword>
<keyword evidence="2" id="KW-0813">Transport</keyword>
<dbReference type="SUPFAM" id="SSF52540">
    <property type="entry name" value="P-loop containing nucleoside triphosphate hydrolases"/>
    <property type="match status" value="1"/>
</dbReference>
<accession>A0ABW4AP00</accession>
<feature type="domain" description="ABC transporter" evidence="6">
    <location>
        <begin position="4"/>
        <end position="227"/>
    </location>
</feature>
<protein>
    <submittedName>
        <fullName evidence="7">ABC transporter ATP-binding protein</fullName>
    </submittedName>
</protein>
<evidence type="ECO:0000313" key="8">
    <source>
        <dbReference type="Proteomes" id="UP001597183"/>
    </source>
</evidence>
<dbReference type="PANTHER" id="PTHR42711:SF16">
    <property type="entry name" value="ABC TRANSPORTER ATP-BINDING PROTEIN"/>
    <property type="match status" value="1"/>
</dbReference>
<reference evidence="8" key="1">
    <citation type="journal article" date="2019" name="Int. J. Syst. Evol. Microbiol.">
        <title>The Global Catalogue of Microorganisms (GCM) 10K type strain sequencing project: providing services to taxonomists for standard genome sequencing and annotation.</title>
        <authorList>
            <consortium name="The Broad Institute Genomics Platform"/>
            <consortium name="The Broad Institute Genome Sequencing Center for Infectious Disease"/>
            <person name="Wu L."/>
            <person name="Ma J."/>
        </authorList>
    </citation>
    <scope>NUCLEOTIDE SEQUENCE [LARGE SCALE GENOMIC DNA]</scope>
    <source>
        <strain evidence="8">CCM 7526</strain>
    </source>
</reference>
<dbReference type="CDD" id="cd03230">
    <property type="entry name" value="ABC_DR_subfamily_A"/>
    <property type="match status" value="1"/>
</dbReference>
<evidence type="ECO:0000256" key="1">
    <source>
        <dbReference type="ARBA" id="ARBA00004202"/>
    </source>
</evidence>
<dbReference type="InterPro" id="IPR003439">
    <property type="entry name" value="ABC_transporter-like_ATP-bd"/>
</dbReference>
<gene>
    <name evidence="7" type="ORF">ACFQ5G_40810</name>
</gene>
<dbReference type="InterPro" id="IPR050763">
    <property type="entry name" value="ABC_transporter_ATP-binding"/>
</dbReference>
<evidence type="ECO:0000313" key="7">
    <source>
        <dbReference type="EMBL" id="MFD1371713.1"/>
    </source>
</evidence>
<keyword evidence="5" id="KW-0046">Antibiotic resistance</keyword>
<dbReference type="PROSITE" id="PS50893">
    <property type="entry name" value="ABC_TRANSPORTER_2"/>
    <property type="match status" value="1"/>
</dbReference>
<dbReference type="PROSITE" id="PS00211">
    <property type="entry name" value="ABC_TRANSPORTER_1"/>
    <property type="match status" value="1"/>
</dbReference>
<dbReference type="Pfam" id="PF00005">
    <property type="entry name" value="ABC_tran"/>
    <property type="match status" value="1"/>
</dbReference>
<keyword evidence="8" id="KW-1185">Reference proteome</keyword>
<name>A0ABW4AP00_9ACTN</name>
<dbReference type="RefSeq" id="WP_317791151.1">
    <property type="nucleotide sequence ID" value="NZ_AP028461.1"/>
</dbReference>
<proteinExistence type="predicted"/>